<sequence>MTTRLMFYGVKGDALAPDTLLVWEPLAERTLRRRLVHRLLLGEVDQQMRAEGGWHRSGDRVNAGNDRDRGLSRYIKLSARTEAVSPLPGNWNLRRLGSLRPVYSEDIRTLTSVMRSGADNKGWS</sequence>
<dbReference type="EMBL" id="JAWDGP010003917">
    <property type="protein sequence ID" value="KAK3769474.1"/>
    <property type="molecule type" value="Genomic_DNA"/>
</dbReference>
<evidence type="ECO:0000313" key="2">
    <source>
        <dbReference type="Proteomes" id="UP001283361"/>
    </source>
</evidence>
<gene>
    <name evidence="1" type="ORF">RRG08_027044</name>
</gene>
<name>A0AAE0ZHG6_9GAST</name>
<reference evidence="1" key="1">
    <citation type="journal article" date="2023" name="G3 (Bethesda)">
        <title>A reference genome for the long-term kleptoplast-retaining sea slug Elysia crispata morphotype clarki.</title>
        <authorList>
            <person name="Eastman K.E."/>
            <person name="Pendleton A.L."/>
            <person name="Shaikh M.A."/>
            <person name="Suttiyut T."/>
            <person name="Ogas R."/>
            <person name="Tomko P."/>
            <person name="Gavelis G."/>
            <person name="Widhalm J.R."/>
            <person name="Wisecaver J.H."/>
        </authorList>
    </citation>
    <scope>NUCLEOTIDE SEQUENCE</scope>
    <source>
        <strain evidence="1">ECLA1</strain>
    </source>
</reference>
<proteinExistence type="predicted"/>
<accession>A0AAE0ZHG6</accession>
<keyword evidence="2" id="KW-1185">Reference proteome</keyword>
<comment type="caution">
    <text evidence="1">The sequence shown here is derived from an EMBL/GenBank/DDBJ whole genome shotgun (WGS) entry which is preliminary data.</text>
</comment>
<evidence type="ECO:0000313" key="1">
    <source>
        <dbReference type="EMBL" id="KAK3769474.1"/>
    </source>
</evidence>
<organism evidence="1 2">
    <name type="scientific">Elysia crispata</name>
    <name type="common">lettuce slug</name>
    <dbReference type="NCBI Taxonomy" id="231223"/>
    <lineage>
        <taxon>Eukaryota</taxon>
        <taxon>Metazoa</taxon>
        <taxon>Spiralia</taxon>
        <taxon>Lophotrochozoa</taxon>
        <taxon>Mollusca</taxon>
        <taxon>Gastropoda</taxon>
        <taxon>Heterobranchia</taxon>
        <taxon>Euthyneura</taxon>
        <taxon>Panpulmonata</taxon>
        <taxon>Sacoglossa</taxon>
        <taxon>Placobranchoidea</taxon>
        <taxon>Plakobranchidae</taxon>
        <taxon>Elysia</taxon>
    </lineage>
</organism>
<dbReference type="AlphaFoldDB" id="A0AAE0ZHG6"/>
<dbReference type="Proteomes" id="UP001283361">
    <property type="component" value="Unassembled WGS sequence"/>
</dbReference>
<protein>
    <submittedName>
        <fullName evidence="1">Uncharacterized protein</fullName>
    </submittedName>
</protein>